<dbReference type="Gene3D" id="3.30.559.70">
    <property type="entry name" value="Choline/Carnitine o-acyltransferase, domain 2"/>
    <property type="match status" value="1"/>
</dbReference>
<dbReference type="GO" id="GO:0005739">
    <property type="term" value="C:mitochondrion"/>
    <property type="evidence" value="ECO:0007669"/>
    <property type="project" value="TreeGrafter"/>
</dbReference>
<dbReference type="Proteomes" id="UP000233060">
    <property type="component" value="Unassembled WGS sequence"/>
</dbReference>
<gene>
    <name evidence="3" type="primary">CPT1A</name>
</gene>
<dbReference type="GeneTree" id="ENSGT01150000286917"/>
<proteinExistence type="predicted"/>
<dbReference type="InterPro" id="IPR000542">
    <property type="entry name" value="Carn_acyl_trans"/>
</dbReference>
<keyword evidence="1" id="KW-0808">Transferase</keyword>
<accession>A0A2K5KVR9</accession>
<feature type="domain" description="Choline/carnitine acyltransferase" evidence="2">
    <location>
        <begin position="1"/>
        <end position="75"/>
    </location>
</feature>
<dbReference type="PANTHER" id="PTHR22589:SF74">
    <property type="entry name" value="CARNITINE O-PALMITOYLTRANSFERASE 1, LIVER ISOFORM"/>
    <property type="match status" value="1"/>
</dbReference>
<reference evidence="3" key="1">
    <citation type="submission" date="2025-08" db="UniProtKB">
        <authorList>
            <consortium name="Ensembl"/>
        </authorList>
    </citation>
    <scope>IDENTIFICATION</scope>
</reference>
<dbReference type="InterPro" id="IPR042231">
    <property type="entry name" value="Cho/carn_acyl_trans_2"/>
</dbReference>
<sequence length="78" mass="8875">MVNSNYYAMDLLYVLPTHIQAARAGNAVHAILLYRRKLDREEIKPADLLGSTIPLCSAQWERMFNTSRIPGEETDDLP</sequence>
<name>A0A2K5KVR9_CERAT</name>
<evidence type="ECO:0000256" key="1">
    <source>
        <dbReference type="ARBA" id="ARBA00023315"/>
    </source>
</evidence>
<keyword evidence="1" id="KW-0012">Acyltransferase</keyword>
<evidence type="ECO:0000259" key="2">
    <source>
        <dbReference type="Pfam" id="PF00755"/>
    </source>
</evidence>
<dbReference type="Pfam" id="PF00755">
    <property type="entry name" value="Carn_acyltransf"/>
    <property type="match status" value="1"/>
</dbReference>
<dbReference type="Bgee" id="ENSCATG00000015860">
    <property type="expression patterns" value="Expressed in liver and 12 other cell types or tissues"/>
</dbReference>
<organism evidence="3 4">
    <name type="scientific">Cercocebus atys</name>
    <name type="common">Sooty mangabey</name>
    <name type="synonym">Cercocebus torquatus atys</name>
    <dbReference type="NCBI Taxonomy" id="9531"/>
    <lineage>
        <taxon>Eukaryota</taxon>
        <taxon>Metazoa</taxon>
        <taxon>Chordata</taxon>
        <taxon>Craniata</taxon>
        <taxon>Vertebrata</taxon>
        <taxon>Euteleostomi</taxon>
        <taxon>Mammalia</taxon>
        <taxon>Eutheria</taxon>
        <taxon>Euarchontoglires</taxon>
        <taxon>Primates</taxon>
        <taxon>Haplorrhini</taxon>
        <taxon>Catarrhini</taxon>
        <taxon>Cercopithecidae</taxon>
        <taxon>Cercopithecinae</taxon>
        <taxon>Cercocebus</taxon>
    </lineage>
</organism>
<dbReference type="GO" id="GO:0009437">
    <property type="term" value="P:carnitine metabolic process"/>
    <property type="evidence" value="ECO:0007669"/>
    <property type="project" value="TreeGrafter"/>
</dbReference>
<dbReference type="GO" id="GO:0006631">
    <property type="term" value="P:fatty acid metabolic process"/>
    <property type="evidence" value="ECO:0007669"/>
    <property type="project" value="TreeGrafter"/>
</dbReference>
<reference evidence="3" key="2">
    <citation type="submission" date="2025-09" db="UniProtKB">
        <authorList>
            <consortium name="Ensembl"/>
        </authorList>
    </citation>
    <scope>IDENTIFICATION</scope>
</reference>
<protein>
    <submittedName>
        <fullName evidence="3">Carnitine palmitoyltransferase 1A</fullName>
    </submittedName>
</protein>
<evidence type="ECO:0000313" key="4">
    <source>
        <dbReference type="Proteomes" id="UP000233060"/>
    </source>
</evidence>
<keyword evidence="4" id="KW-1185">Reference proteome</keyword>
<evidence type="ECO:0000313" key="3">
    <source>
        <dbReference type="Ensembl" id="ENSCATP00000004777.1"/>
    </source>
</evidence>
<dbReference type="Ensembl" id="ENSCATT00000018689.1">
    <property type="protein sequence ID" value="ENSCATP00000004777.1"/>
    <property type="gene ID" value="ENSCATG00000015860.1"/>
</dbReference>
<dbReference type="SUPFAM" id="SSF52777">
    <property type="entry name" value="CoA-dependent acyltransferases"/>
    <property type="match status" value="1"/>
</dbReference>
<dbReference type="AlphaFoldDB" id="A0A2K5KVR9"/>
<dbReference type="InterPro" id="IPR039551">
    <property type="entry name" value="Cho/carn_acyl_trans"/>
</dbReference>
<dbReference type="PANTHER" id="PTHR22589">
    <property type="entry name" value="CARNITINE O-ACYLTRANSFERASE"/>
    <property type="match status" value="1"/>
</dbReference>
<dbReference type="GO" id="GO:0004095">
    <property type="term" value="F:carnitine O-palmitoyltransferase activity"/>
    <property type="evidence" value="ECO:0007669"/>
    <property type="project" value="TreeGrafter"/>
</dbReference>